<dbReference type="PANTHER" id="PTHR33264">
    <property type="entry name" value="EXPRESSED PROTEIN"/>
    <property type="match status" value="1"/>
</dbReference>
<dbReference type="AlphaFoldDB" id="A0ABD3C5Z3"/>
<evidence type="ECO:0000313" key="3">
    <source>
        <dbReference type="Proteomes" id="UP001632038"/>
    </source>
</evidence>
<dbReference type="PANTHER" id="PTHR33264:SF6">
    <property type="entry name" value="OS01G0638800 PROTEIN"/>
    <property type="match status" value="1"/>
</dbReference>
<dbReference type="Proteomes" id="UP001632038">
    <property type="component" value="Unassembled WGS sequence"/>
</dbReference>
<evidence type="ECO:0000256" key="1">
    <source>
        <dbReference type="SAM" id="MobiDB-lite"/>
    </source>
</evidence>
<sequence length="170" mass="17663">MDDQNASPASSSTIVAVGKNRRRHSVEEDGGDPVVCAGNTCKSCTAGVIADCVAVCCCPCGVVNILALAFLKLPWAVARKCIGGGGRRKSGRRGMLEEMRGRDGISEKGRAEDGSSEIVSSSVGAGVGEIGFGNDSFGPADNVWLELSEVRHLGFGRVSFTGVPFQDRGN</sequence>
<feature type="compositionally biased region" description="Polar residues" evidence="1">
    <location>
        <begin position="1"/>
        <end position="14"/>
    </location>
</feature>
<dbReference type="EMBL" id="JAVIJP010000054">
    <property type="protein sequence ID" value="KAL3624250.1"/>
    <property type="molecule type" value="Genomic_DNA"/>
</dbReference>
<feature type="region of interest" description="Disordered" evidence="1">
    <location>
        <begin position="1"/>
        <end position="29"/>
    </location>
</feature>
<protein>
    <submittedName>
        <fullName evidence="2">Uncharacterized protein</fullName>
    </submittedName>
</protein>
<proteinExistence type="predicted"/>
<organism evidence="2 3">
    <name type="scientific">Castilleja foliolosa</name>
    <dbReference type="NCBI Taxonomy" id="1961234"/>
    <lineage>
        <taxon>Eukaryota</taxon>
        <taxon>Viridiplantae</taxon>
        <taxon>Streptophyta</taxon>
        <taxon>Embryophyta</taxon>
        <taxon>Tracheophyta</taxon>
        <taxon>Spermatophyta</taxon>
        <taxon>Magnoliopsida</taxon>
        <taxon>eudicotyledons</taxon>
        <taxon>Gunneridae</taxon>
        <taxon>Pentapetalae</taxon>
        <taxon>asterids</taxon>
        <taxon>lamiids</taxon>
        <taxon>Lamiales</taxon>
        <taxon>Orobanchaceae</taxon>
        <taxon>Pedicularideae</taxon>
        <taxon>Castillejinae</taxon>
        <taxon>Castilleja</taxon>
    </lineage>
</organism>
<comment type="caution">
    <text evidence="2">The sequence shown here is derived from an EMBL/GenBank/DDBJ whole genome shotgun (WGS) entry which is preliminary data.</text>
</comment>
<reference evidence="3" key="1">
    <citation type="journal article" date="2024" name="IScience">
        <title>Strigolactones Initiate the Formation of Haustorium-like Structures in Castilleja.</title>
        <authorList>
            <person name="Buerger M."/>
            <person name="Peterson D."/>
            <person name="Chory J."/>
        </authorList>
    </citation>
    <scope>NUCLEOTIDE SEQUENCE [LARGE SCALE GENOMIC DNA]</scope>
</reference>
<evidence type="ECO:0000313" key="2">
    <source>
        <dbReference type="EMBL" id="KAL3624250.1"/>
    </source>
</evidence>
<name>A0ABD3C5Z3_9LAMI</name>
<keyword evidence="3" id="KW-1185">Reference proteome</keyword>
<gene>
    <name evidence="2" type="ORF">CASFOL_033066</name>
</gene>
<accession>A0ABD3C5Z3</accession>